<dbReference type="InterPro" id="IPR001640">
    <property type="entry name" value="Lgt"/>
</dbReference>
<evidence type="ECO:0000256" key="6">
    <source>
        <dbReference type="SAM" id="Phobius"/>
    </source>
</evidence>
<keyword evidence="3 6" id="KW-0812">Transmembrane</keyword>
<evidence type="ECO:0000313" key="7">
    <source>
        <dbReference type="EMBL" id="CAB4625841.1"/>
    </source>
</evidence>
<evidence type="ECO:0000256" key="1">
    <source>
        <dbReference type="ARBA" id="ARBA00022475"/>
    </source>
</evidence>
<dbReference type="Pfam" id="PF01790">
    <property type="entry name" value="LGT"/>
    <property type="match status" value="1"/>
</dbReference>
<dbReference type="PROSITE" id="PS01311">
    <property type="entry name" value="LGT"/>
    <property type="match status" value="1"/>
</dbReference>
<feature type="transmembrane region" description="Helical" evidence="6">
    <location>
        <begin position="96"/>
        <end position="118"/>
    </location>
</feature>
<keyword evidence="2" id="KW-0808">Transferase</keyword>
<feature type="transmembrane region" description="Helical" evidence="6">
    <location>
        <begin position="27"/>
        <end position="45"/>
    </location>
</feature>
<feature type="transmembrane region" description="Helical" evidence="6">
    <location>
        <begin position="187"/>
        <end position="204"/>
    </location>
</feature>
<feature type="transmembrane region" description="Helical" evidence="6">
    <location>
        <begin position="57"/>
        <end position="76"/>
    </location>
</feature>
<keyword evidence="1" id="KW-1003">Cell membrane</keyword>
<dbReference type="PANTHER" id="PTHR30589">
    <property type="entry name" value="PROLIPOPROTEIN DIACYLGLYCERYL TRANSFERASE"/>
    <property type="match status" value="1"/>
</dbReference>
<dbReference type="GO" id="GO:0042158">
    <property type="term" value="P:lipoprotein biosynthetic process"/>
    <property type="evidence" value="ECO:0007669"/>
    <property type="project" value="InterPro"/>
</dbReference>
<dbReference type="PANTHER" id="PTHR30589:SF0">
    <property type="entry name" value="PHOSPHATIDYLGLYCEROL--PROLIPOPROTEIN DIACYLGLYCERYL TRANSFERASE"/>
    <property type="match status" value="1"/>
</dbReference>
<evidence type="ECO:0000256" key="4">
    <source>
        <dbReference type="ARBA" id="ARBA00022989"/>
    </source>
</evidence>
<accession>A0A6J6IMN1</accession>
<dbReference type="HAMAP" id="MF_01147">
    <property type="entry name" value="Lgt"/>
    <property type="match status" value="1"/>
</dbReference>
<proteinExistence type="inferred from homology"/>
<dbReference type="GO" id="GO:0008961">
    <property type="term" value="F:phosphatidylglycerol-prolipoprotein diacylglyceryl transferase activity"/>
    <property type="evidence" value="ECO:0007669"/>
    <property type="project" value="InterPro"/>
</dbReference>
<organism evidence="7">
    <name type="scientific">freshwater metagenome</name>
    <dbReference type="NCBI Taxonomy" id="449393"/>
    <lineage>
        <taxon>unclassified sequences</taxon>
        <taxon>metagenomes</taxon>
        <taxon>ecological metagenomes</taxon>
    </lineage>
</organism>
<protein>
    <submittedName>
        <fullName evidence="7">Unannotated protein</fullName>
    </submittedName>
</protein>
<keyword evidence="5 6" id="KW-0472">Membrane</keyword>
<dbReference type="GO" id="GO:0005886">
    <property type="term" value="C:plasma membrane"/>
    <property type="evidence" value="ECO:0007669"/>
    <property type="project" value="InterPro"/>
</dbReference>
<evidence type="ECO:0000256" key="5">
    <source>
        <dbReference type="ARBA" id="ARBA00023136"/>
    </source>
</evidence>
<sequence>MSQPGHLLAFLPSPAQGVWNLGFFPIRGYALAIIVGIFAAIIIGNRRYVARGGQAGVIADCAIWAVPFGIVGGRIYHVLTSWGTYFGPGGDPARAIRVWEGGLGIWGAVLFGSVGVWIGARRKGLLLPPIADAVAPGLAVAQAIGRWGNWFNQELFGRPTTLPWGLEIDAEFRPNGYTDFATFHPTFLYECLWCLAAAAVVVWADRRFQLGHGRVFALYIAIYCLGRGAIESLRIDAAPELLGLRWNEWVAVFVGIAALLYVVLVGRLKPGREESVNRKEVEGEFAHE</sequence>
<feature type="transmembrane region" description="Helical" evidence="6">
    <location>
        <begin position="216"/>
        <end position="237"/>
    </location>
</feature>
<dbReference type="AlphaFoldDB" id="A0A6J6IMN1"/>
<reference evidence="7" key="1">
    <citation type="submission" date="2020-05" db="EMBL/GenBank/DDBJ databases">
        <authorList>
            <person name="Chiriac C."/>
            <person name="Salcher M."/>
            <person name="Ghai R."/>
            <person name="Kavagutti S V."/>
        </authorList>
    </citation>
    <scope>NUCLEOTIDE SEQUENCE</scope>
</reference>
<evidence type="ECO:0000256" key="2">
    <source>
        <dbReference type="ARBA" id="ARBA00022679"/>
    </source>
</evidence>
<keyword evidence="4 6" id="KW-1133">Transmembrane helix</keyword>
<evidence type="ECO:0000256" key="3">
    <source>
        <dbReference type="ARBA" id="ARBA00022692"/>
    </source>
</evidence>
<feature type="transmembrane region" description="Helical" evidence="6">
    <location>
        <begin position="249"/>
        <end position="268"/>
    </location>
</feature>
<dbReference type="NCBIfam" id="TIGR00544">
    <property type="entry name" value="lgt"/>
    <property type="match status" value="1"/>
</dbReference>
<gene>
    <name evidence="7" type="ORF">UFOPK1939_00921</name>
</gene>
<dbReference type="EMBL" id="CAEZVF010000149">
    <property type="protein sequence ID" value="CAB4625841.1"/>
    <property type="molecule type" value="Genomic_DNA"/>
</dbReference>
<name>A0A6J6IMN1_9ZZZZ</name>
<feature type="transmembrane region" description="Helical" evidence="6">
    <location>
        <begin position="125"/>
        <end position="145"/>
    </location>
</feature>